<accession>A0ABR4VSY2</accession>
<dbReference type="Proteomes" id="UP000029447">
    <property type="component" value="Unassembled WGS sequence"/>
</dbReference>
<evidence type="ECO:0000313" key="1">
    <source>
        <dbReference type="EMBL" id="KGA42471.1"/>
    </source>
</evidence>
<dbReference type="RefSeq" id="WP_039492470.1">
    <property type="nucleotide sequence ID" value="NZ_JBEHEU010000058.1"/>
</dbReference>
<name>A0ABR4VSY2_9GAMM</name>
<keyword evidence="2" id="KW-1185">Reference proteome</keyword>
<organism evidence="1 2">
    <name type="scientific">Pectobacterium odoriferum</name>
    <dbReference type="NCBI Taxonomy" id="78398"/>
    <lineage>
        <taxon>Bacteria</taxon>
        <taxon>Pseudomonadati</taxon>
        <taxon>Pseudomonadota</taxon>
        <taxon>Gammaproteobacteria</taxon>
        <taxon>Enterobacterales</taxon>
        <taxon>Pectobacteriaceae</taxon>
        <taxon>Pectobacterium</taxon>
    </lineage>
</organism>
<protein>
    <submittedName>
        <fullName evidence="1">Uncharacterized protein</fullName>
    </submittedName>
</protein>
<evidence type="ECO:0000313" key="2">
    <source>
        <dbReference type="Proteomes" id="UP000029447"/>
    </source>
</evidence>
<dbReference type="EMBL" id="JQOF01000004">
    <property type="protein sequence ID" value="KGA42471.1"/>
    <property type="molecule type" value="Genomic_DNA"/>
</dbReference>
<proteinExistence type="predicted"/>
<gene>
    <name evidence="1" type="ORF">KU75_07095</name>
</gene>
<reference evidence="1 2" key="1">
    <citation type="submission" date="2014-08" db="EMBL/GenBank/DDBJ databases">
        <title>Genome sequences of NCPPB Pectobacterium isolates.</title>
        <authorList>
            <person name="Glover R.H."/>
            <person name="Sapp M."/>
            <person name="Elphinstone J."/>
        </authorList>
    </citation>
    <scope>NUCLEOTIDE SEQUENCE [LARGE SCALE GENOMIC DNA]</scope>
    <source>
        <strain evidence="1 2">NCPPB3841</strain>
    </source>
</reference>
<sequence length="69" mass="7872">MSHDTTNRLRMAATYAPGTVRARRWHGAGDVRGYRPPCSRTARADLADLHPIMGRTLPRAVWWIIETKE</sequence>
<comment type="caution">
    <text evidence="1">The sequence shown here is derived from an EMBL/GenBank/DDBJ whole genome shotgun (WGS) entry which is preliminary data.</text>
</comment>